<name>A0A2W4YT13_9SPHN</name>
<dbReference type="CDD" id="cd15904">
    <property type="entry name" value="TSPO_MBR"/>
    <property type="match status" value="1"/>
</dbReference>
<keyword evidence="4 6" id="KW-1133">Transmembrane helix</keyword>
<feature type="transmembrane region" description="Helical" evidence="6">
    <location>
        <begin position="145"/>
        <end position="164"/>
    </location>
</feature>
<evidence type="ECO:0000256" key="4">
    <source>
        <dbReference type="ARBA" id="ARBA00022989"/>
    </source>
</evidence>
<dbReference type="PANTHER" id="PTHR10057">
    <property type="entry name" value="PERIPHERAL-TYPE BENZODIAZEPINE RECEPTOR"/>
    <property type="match status" value="1"/>
</dbReference>
<dbReference type="InterPro" id="IPR004307">
    <property type="entry name" value="TspO_MBR"/>
</dbReference>
<gene>
    <name evidence="7" type="ORF">DI640_11190</name>
</gene>
<keyword evidence="5 6" id="KW-0472">Membrane</keyword>
<organism evidence="7 8">
    <name type="scientific">Sphingomonas taxi</name>
    <dbReference type="NCBI Taxonomy" id="1549858"/>
    <lineage>
        <taxon>Bacteria</taxon>
        <taxon>Pseudomonadati</taxon>
        <taxon>Pseudomonadota</taxon>
        <taxon>Alphaproteobacteria</taxon>
        <taxon>Sphingomonadales</taxon>
        <taxon>Sphingomonadaceae</taxon>
        <taxon>Sphingomonas</taxon>
    </lineage>
</organism>
<comment type="similarity">
    <text evidence="2">Belongs to the TspO/BZRP family.</text>
</comment>
<dbReference type="Pfam" id="PF03073">
    <property type="entry name" value="TspO_MBR"/>
    <property type="match status" value="1"/>
</dbReference>
<comment type="caution">
    <text evidence="7">The sequence shown here is derived from an EMBL/GenBank/DDBJ whole genome shotgun (WGS) entry which is preliminary data.</text>
</comment>
<comment type="subcellular location">
    <subcellularLocation>
        <location evidence="1">Membrane</location>
        <topology evidence="1">Multi-pass membrane protein</topology>
    </subcellularLocation>
</comment>
<dbReference type="InterPro" id="IPR038330">
    <property type="entry name" value="TspO/MBR-related_sf"/>
</dbReference>
<sequence length="179" mass="19151">MSEGRTISPRAGLSRPAALAIVATVLGASAVLGRRNAPDRSHPGIRRWYKRLDKPSYTPPDAAFGAVWPVLETGLAVGGYRLLRQPPGAPRNTAVGLWLVNSAMIGGWTEIFFRKKALGSSMAASGAMIVTGAVYVVAADRVDRTAAATAIPFVAWLGFATLLAERIWQRNRHAEDDVT</sequence>
<dbReference type="Proteomes" id="UP000249555">
    <property type="component" value="Unassembled WGS sequence"/>
</dbReference>
<keyword evidence="3 6" id="KW-0812">Transmembrane</keyword>
<feature type="transmembrane region" description="Helical" evidence="6">
    <location>
        <begin position="120"/>
        <end position="139"/>
    </location>
</feature>
<dbReference type="GO" id="GO:0033013">
    <property type="term" value="P:tetrapyrrole metabolic process"/>
    <property type="evidence" value="ECO:0007669"/>
    <property type="project" value="UniProtKB-ARBA"/>
</dbReference>
<dbReference type="AlphaFoldDB" id="A0A2W4YT13"/>
<evidence type="ECO:0000256" key="6">
    <source>
        <dbReference type="SAM" id="Phobius"/>
    </source>
</evidence>
<protein>
    <submittedName>
        <fullName evidence="7">Tryptophan-rich sensory protein</fullName>
    </submittedName>
</protein>
<dbReference type="Gene3D" id="1.20.1260.100">
    <property type="entry name" value="TspO/MBR protein"/>
    <property type="match status" value="1"/>
</dbReference>
<dbReference type="GO" id="GO:0016020">
    <property type="term" value="C:membrane"/>
    <property type="evidence" value="ECO:0007669"/>
    <property type="project" value="UniProtKB-SubCell"/>
</dbReference>
<evidence type="ECO:0000313" key="7">
    <source>
        <dbReference type="EMBL" id="PZO73023.1"/>
    </source>
</evidence>
<dbReference type="EMBL" id="QFMX01000009">
    <property type="protein sequence ID" value="PZO73023.1"/>
    <property type="molecule type" value="Genomic_DNA"/>
</dbReference>
<proteinExistence type="inferred from homology"/>
<evidence type="ECO:0000256" key="2">
    <source>
        <dbReference type="ARBA" id="ARBA00007524"/>
    </source>
</evidence>
<reference evidence="7 8" key="1">
    <citation type="submission" date="2017-08" db="EMBL/GenBank/DDBJ databases">
        <title>Infants hospitalized years apart are colonized by the same room-sourced microbial strains.</title>
        <authorList>
            <person name="Brooks B."/>
            <person name="Olm M.R."/>
            <person name="Firek B.A."/>
            <person name="Baker R."/>
            <person name="Thomas B.C."/>
            <person name="Morowitz M.J."/>
            <person name="Banfield J.F."/>
        </authorList>
    </citation>
    <scope>NUCLEOTIDE SEQUENCE [LARGE SCALE GENOMIC DNA]</scope>
    <source>
        <strain evidence="7">S2_018_000_R3_119</strain>
    </source>
</reference>
<evidence type="ECO:0000313" key="8">
    <source>
        <dbReference type="Proteomes" id="UP000249555"/>
    </source>
</evidence>
<evidence type="ECO:0000256" key="3">
    <source>
        <dbReference type="ARBA" id="ARBA00022692"/>
    </source>
</evidence>
<dbReference type="PANTHER" id="PTHR10057:SF0">
    <property type="entry name" value="TRANSLOCATOR PROTEIN"/>
    <property type="match status" value="1"/>
</dbReference>
<evidence type="ECO:0000256" key="1">
    <source>
        <dbReference type="ARBA" id="ARBA00004141"/>
    </source>
</evidence>
<dbReference type="FunFam" id="1.20.1260.100:FF:000001">
    <property type="entry name" value="translocator protein 2"/>
    <property type="match status" value="1"/>
</dbReference>
<accession>A0A2W4YT13</accession>
<feature type="transmembrane region" description="Helical" evidence="6">
    <location>
        <begin position="95"/>
        <end position="113"/>
    </location>
</feature>
<evidence type="ECO:0000256" key="5">
    <source>
        <dbReference type="ARBA" id="ARBA00023136"/>
    </source>
</evidence>